<dbReference type="Proteomes" id="UP000286287">
    <property type="component" value="Unassembled WGS sequence"/>
</dbReference>
<reference evidence="2 3" key="1">
    <citation type="submission" date="2018-09" db="EMBL/GenBank/DDBJ databases">
        <authorList>
            <person name="Zhu H."/>
        </authorList>
    </citation>
    <scope>NUCLEOTIDE SEQUENCE [LARGE SCALE GENOMIC DNA]</scope>
    <source>
        <strain evidence="2 3">K2S05-167</strain>
    </source>
</reference>
<dbReference type="AlphaFoldDB" id="A0A418VFN4"/>
<gene>
    <name evidence="2" type="ORF">D3875_02690</name>
</gene>
<proteinExistence type="predicted"/>
<keyword evidence="1" id="KW-0732">Signal</keyword>
<feature type="signal peptide" evidence="1">
    <location>
        <begin position="1"/>
        <end position="19"/>
    </location>
</feature>
<protein>
    <submittedName>
        <fullName evidence="2">Uncharacterized protein</fullName>
    </submittedName>
</protein>
<keyword evidence="3" id="KW-1185">Reference proteome</keyword>
<dbReference type="EMBL" id="QYUJ01000008">
    <property type="protein sequence ID" value="RJF74919.1"/>
    <property type="molecule type" value="Genomic_DNA"/>
</dbReference>
<dbReference type="OrthoDB" id="9936016at2"/>
<dbReference type="RefSeq" id="WP_119760873.1">
    <property type="nucleotide sequence ID" value="NZ_QYUJ01000008.1"/>
</dbReference>
<evidence type="ECO:0000256" key="1">
    <source>
        <dbReference type="SAM" id="SignalP"/>
    </source>
</evidence>
<name>A0A418VFN4_9DEIO</name>
<accession>A0A418VFN4</accession>
<sequence length="222" mass="24146">MKKMLMMATVLGLSGLAGASPFLEKIFKPSLQTLTSRCLGGEEFANVPMPDFNAPKANVDAWGVIITRYKGGTNIKLFDDNKNTVYLITPAGEFADSCNAAAKRLEKRPDPLGTITSVSVFGTVGDPKFTQSWNTAIVFEDAVGKEVGRLKPVVEWKGDPDFWSVSCKGGSCSWYGSNKYVFTVNPQVVEMAKTATKAYVIVSADFGIKKFELSDKLYPSAE</sequence>
<evidence type="ECO:0000313" key="3">
    <source>
        <dbReference type="Proteomes" id="UP000286287"/>
    </source>
</evidence>
<comment type="caution">
    <text evidence="2">The sequence shown here is derived from an EMBL/GenBank/DDBJ whole genome shotgun (WGS) entry which is preliminary data.</text>
</comment>
<evidence type="ECO:0000313" key="2">
    <source>
        <dbReference type="EMBL" id="RJF74919.1"/>
    </source>
</evidence>
<organism evidence="2 3">
    <name type="scientific">Deinococcus cavernae</name>
    <dbReference type="NCBI Taxonomy" id="2320857"/>
    <lineage>
        <taxon>Bacteria</taxon>
        <taxon>Thermotogati</taxon>
        <taxon>Deinococcota</taxon>
        <taxon>Deinococci</taxon>
        <taxon>Deinococcales</taxon>
        <taxon>Deinococcaceae</taxon>
        <taxon>Deinococcus</taxon>
    </lineage>
</organism>
<feature type="chain" id="PRO_5019147285" evidence="1">
    <location>
        <begin position="20"/>
        <end position="222"/>
    </location>
</feature>